<protein>
    <recommendedName>
        <fullName evidence="2">non-specific serine/threonine protein kinase</fullName>
        <ecNumber evidence="2">2.7.11.1</ecNumber>
    </recommendedName>
</protein>
<evidence type="ECO:0000256" key="4">
    <source>
        <dbReference type="ARBA" id="ARBA00022679"/>
    </source>
</evidence>
<evidence type="ECO:0000256" key="3">
    <source>
        <dbReference type="ARBA" id="ARBA00022527"/>
    </source>
</evidence>
<comment type="caution">
    <text evidence="14">The sequence shown here is derived from an EMBL/GenBank/DDBJ whole genome shotgun (WGS) entry which is preliminary data.</text>
</comment>
<evidence type="ECO:0000256" key="2">
    <source>
        <dbReference type="ARBA" id="ARBA00012513"/>
    </source>
</evidence>
<keyword evidence="7 10" id="KW-0067">ATP-binding</keyword>
<dbReference type="PANTHER" id="PTHR11909">
    <property type="entry name" value="CASEIN KINASE-RELATED"/>
    <property type="match status" value="1"/>
</dbReference>
<keyword evidence="6 14" id="KW-0418">Kinase</keyword>
<feature type="domain" description="Protein kinase" evidence="13">
    <location>
        <begin position="26"/>
        <end position="310"/>
    </location>
</feature>
<feature type="compositionally biased region" description="Low complexity" evidence="12">
    <location>
        <begin position="329"/>
        <end position="340"/>
    </location>
</feature>
<evidence type="ECO:0000256" key="6">
    <source>
        <dbReference type="ARBA" id="ARBA00022777"/>
    </source>
</evidence>
<evidence type="ECO:0000256" key="7">
    <source>
        <dbReference type="ARBA" id="ARBA00022840"/>
    </source>
</evidence>
<dbReference type="InterPro" id="IPR000719">
    <property type="entry name" value="Prot_kinase_dom"/>
</dbReference>
<dbReference type="PROSITE" id="PS00108">
    <property type="entry name" value="PROTEIN_KINASE_ST"/>
    <property type="match status" value="1"/>
</dbReference>
<dbReference type="FunCoup" id="A0A1C7N9M4">
    <property type="interactions" value="530"/>
</dbReference>
<dbReference type="STRING" id="101091.A0A1C7N9M4"/>
<evidence type="ECO:0000259" key="13">
    <source>
        <dbReference type="PROSITE" id="PS50011"/>
    </source>
</evidence>
<dbReference type="Proteomes" id="UP000093000">
    <property type="component" value="Unassembled WGS sequence"/>
</dbReference>
<keyword evidence="15" id="KW-1185">Reference proteome</keyword>
<evidence type="ECO:0000256" key="9">
    <source>
        <dbReference type="ARBA" id="ARBA00048679"/>
    </source>
</evidence>
<name>A0A1C7N9M4_9FUNG</name>
<dbReference type="SUPFAM" id="SSF56112">
    <property type="entry name" value="Protein kinase-like (PK-like)"/>
    <property type="match status" value="1"/>
</dbReference>
<dbReference type="EMBL" id="LUGH01000354">
    <property type="protein sequence ID" value="OBZ85833.1"/>
    <property type="molecule type" value="Genomic_DNA"/>
</dbReference>
<sequence>MAAAAQRHSSTKPIANNSTSVVGVHYKVGRKLGEGSFGILYEGTNLLNSQQVAIKFEPRKSDAPQLRDEYRTYKILSGTYGIPSAYYFGQEGLHNILVIDLLGPSLEDLFDSCSRKFSIKTVATLARHMITRIQSVHENNLIYRDIKPDNFLIGRQGTSEANTVYLIDFGMAKQYRDPKTKQHIPYRERKSLSGTARYMSINTHLGREQSRRDDLESLGHVFMYFLRGSLPWQGLKAATNKQKYEKIGEKKQTTSVKDLCAGFPEEFGIYLQYVRKLGFEETPDYDFLRDLFTKVLRNHGDTDDEIYDWMLLNNGRGLAEKRSSRHHQQQQQQQHQQQYQPVTARNVHQDDPYGRTQPPTTQLANHPQVADFDDGSRKKGFWQQFITFVTCGLFTCA</sequence>
<evidence type="ECO:0000313" key="15">
    <source>
        <dbReference type="Proteomes" id="UP000093000"/>
    </source>
</evidence>
<dbReference type="PROSITE" id="PS00107">
    <property type="entry name" value="PROTEIN_KINASE_ATP"/>
    <property type="match status" value="1"/>
</dbReference>
<evidence type="ECO:0000256" key="12">
    <source>
        <dbReference type="SAM" id="MobiDB-lite"/>
    </source>
</evidence>
<evidence type="ECO:0000313" key="14">
    <source>
        <dbReference type="EMBL" id="OBZ85833.1"/>
    </source>
</evidence>
<dbReference type="PROSITE" id="PS50011">
    <property type="entry name" value="PROTEIN_KINASE_DOM"/>
    <property type="match status" value="1"/>
</dbReference>
<gene>
    <name evidence="14" type="primary">cki2</name>
    <name evidence="14" type="ORF">A0J61_06117</name>
</gene>
<dbReference type="InterPro" id="IPR011009">
    <property type="entry name" value="Kinase-like_dom_sf"/>
</dbReference>
<dbReference type="InterPro" id="IPR017441">
    <property type="entry name" value="Protein_kinase_ATP_BS"/>
</dbReference>
<dbReference type="Gene3D" id="1.10.510.10">
    <property type="entry name" value="Transferase(Phosphotransferase) domain 1"/>
    <property type="match status" value="1"/>
</dbReference>
<keyword evidence="4" id="KW-0808">Transferase</keyword>
<reference evidence="14 15" key="1">
    <citation type="submission" date="2016-03" db="EMBL/GenBank/DDBJ databases">
        <title>Choanephora cucurbitarum.</title>
        <authorList>
            <person name="Min B."/>
            <person name="Park H."/>
            <person name="Park J.-H."/>
            <person name="Shin H.-D."/>
            <person name="Choi I.-G."/>
        </authorList>
    </citation>
    <scope>NUCLEOTIDE SEQUENCE [LARGE SCALE GENOMIC DNA]</scope>
    <source>
        <strain evidence="14 15">KUS-F28377</strain>
    </source>
</reference>
<dbReference type="InterPro" id="IPR008271">
    <property type="entry name" value="Ser/Thr_kinase_AS"/>
</dbReference>
<evidence type="ECO:0000256" key="8">
    <source>
        <dbReference type="ARBA" id="ARBA00047899"/>
    </source>
</evidence>
<dbReference type="FunFam" id="3.30.200.20:FF:000538">
    <property type="entry name" value="Putative Casein kinase I"/>
    <property type="match status" value="1"/>
</dbReference>
<dbReference type="AlphaFoldDB" id="A0A1C7N9M4"/>
<evidence type="ECO:0000256" key="11">
    <source>
        <dbReference type="RuleBase" id="RU000304"/>
    </source>
</evidence>
<dbReference type="InParanoid" id="A0A1C7N9M4"/>
<dbReference type="InterPro" id="IPR050235">
    <property type="entry name" value="CK1_Ser-Thr_kinase"/>
</dbReference>
<comment type="catalytic activity">
    <reaction evidence="9">
        <text>L-seryl-[protein] + ATP = O-phospho-L-seryl-[protein] + ADP + H(+)</text>
        <dbReference type="Rhea" id="RHEA:17989"/>
        <dbReference type="Rhea" id="RHEA-COMP:9863"/>
        <dbReference type="Rhea" id="RHEA-COMP:11604"/>
        <dbReference type="ChEBI" id="CHEBI:15378"/>
        <dbReference type="ChEBI" id="CHEBI:29999"/>
        <dbReference type="ChEBI" id="CHEBI:30616"/>
        <dbReference type="ChEBI" id="CHEBI:83421"/>
        <dbReference type="ChEBI" id="CHEBI:456216"/>
        <dbReference type="EC" id="2.7.11.1"/>
    </reaction>
</comment>
<feature type="binding site" evidence="10">
    <location>
        <position position="55"/>
    </location>
    <ligand>
        <name>ATP</name>
        <dbReference type="ChEBI" id="CHEBI:30616"/>
    </ligand>
</feature>
<dbReference type="GO" id="GO:0005773">
    <property type="term" value="C:vacuole"/>
    <property type="evidence" value="ECO:0007669"/>
    <property type="project" value="UniProtKB-ARBA"/>
</dbReference>
<accession>A0A1C7N9M4</accession>
<feature type="region of interest" description="Disordered" evidence="12">
    <location>
        <begin position="320"/>
        <end position="370"/>
    </location>
</feature>
<evidence type="ECO:0000256" key="5">
    <source>
        <dbReference type="ARBA" id="ARBA00022741"/>
    </source>
</evidence>
<evidence type="ECO:0000256" key="1">
    <source>
        <dbReference type="ARBA" id="ARBA00005926"/>
    </source>
</evidence>
<dbReference type="GO" id="GO:0004674">
    <property type="term" value="F:protein serine/threonine kinase activity"/>
    <property type="evidence" value="ECO:0007669"/>
    <property type="project" value="UniProtKB-KW"/>
</dbReference>
<dbReference type="GO" id="GO:0005524">
    <property type="term" value="F:ATP binding"/>
    <property type="evidence" value="ECO:0007669"/>
    <property type="project" value="UniProtKB-UniRule"/>
</dbReference>
<keyword evidence="3 11" id="KW-0723">Serine/threonine-protein kinase</keyword>
<dbReference type="SMART" id="SM00220">
    <property type="entry name" value="S_TKc"/>
    <property type="match status" value="1"/>
</dbReference>
<dbReference type="CDD" id="cd14127">
    <property type="entry name" value="STKc_CK1_fungal"/>
    <property type="match status" value="1"/>
</dbReference>
<dbReference type="EC" id="2.7.11.1" evidence="2"/>
<keyword evidence="5 10" id="KW-0547">Nucleotide-binding</keyword>
<proteinExistence type="inferred from homology"/>
<dbReference type="FunFam" id="1.10.510.10:FF:000160">
    <property type="entry name" value="Casein kinase I 1"/>
    <property type="match status" value="1"/>
</dbReference>
<organism evidence="14 15">
    <name type="scientific">Choanephora cucurbitarum</name>
    <dbReference type="NCBI Taxonomy" id="101091"/>
    <lineage>
        <taxon>Eukaryota</taxon>
        <taxon>Fungi</taxon>
        <taxon>Fungi incertae sedis</taxon>
        <taxon>Mucoromycota</taxon>
        <taxon>Mucoromycotina</taxon>
        <taxon>Mucoromycetes</taxon>
        <taxon>Mucorales</taxon>
        <taxon>Mucorineae</taxon>
        <taxon>Choanephoraceae</taxon>
        <taxon>Choanephoroideae</taxon>
        <taxon>Choanephora</taxon>
    </lineage>
</organism>
<evidence type="ECO:0000256" key="10">
    <source>
        <dbReference type="PROSITE-ProRule" id="PRU10141"/>
    </source>
</evidence>
<dbReference type="Pfam" id="PF00069">
    <property type="entry name" value="Pkinase"/>
    <property type="match status" value="1"/>
</dbReference>
<dbReference type="OrthoDB" id="5800476at2759"/>
<comment type="catalytic activity">
    <reaction evidence="8">
        <text>L-threonyl-[protein] + ATP = O-phospho-L-threonyl-[protein] + ADP + H(+)</text>
        <dbReference type="Rhea" id="RHEA:46608"/>
        <dbReference type="Rhea" id="RHEA-COMP:11060"/>
        <dbReference type="Rhea" id="RHEA-COMP:11605"/>
        <dbReference type="ChEBI" id="CHEBI:15378"/>
        <dbReference type="ChEBI" id="CHEBI:30013"/>
        <dbReference type="ChEBI" id="CHEBI:30616"/>
        <dbReference type="ChEBI" id="CHEBI:61977"/>
        <dbReference type="ChEBI" id="CHEBI:456216"/>
        <dbReference type="EC" id="2.7.11.1"/>
    </reaction>
</comment>
<comment type="similarity">
    <text evidence="1">Belongs to the protein kinase superfamily. CK1 Ser/Thr protein kinase family. Casein kinase I subfamily.</text>
</comment>